<dbReference type="AlphaFoldDB" id="A0A8X6T3I1"/>
<gene>
    <name evidence="1" type="ORF">NPIL_72401</name>
</gene>
<comment type="caution">
    <text evidence="1">The sequence shown here is derived from an EMBL/GenBank/DDBJ whole genome shotgun (WGS) entry which is preliminary data.</text>
</comment>
<evidence type="ECO:0000313" key="1">
    <source>
        <dbReference type="EMBL" id="GFS77167.1"/>
    </source>
</evidence>
<keyword evidence="2" id="KW-1185">Reference proteome</keyword>
<dbReference type="Proteomes" id="UP000887013">
    <property type="component" value="Unassembled WGS sequence"/>
</dbReference>
<name>A0A8X6T3I1_NEPPI</name>
<dbReference type="EMBL" id="BMAW01002137">
    <property type="protein sequence ID" value="GFS77167.1"/>
    <property type="molecule type" value="Genomic_DNA"/>
</dbReference>
<accession>A0A8X6T3I1</accession>
<organism evidence="1 2">
    <name type="scientific">Nephila pilipes</name>
    <name type="common">Giant wood spider</name>
    <name type="synonym">Nephila maculata</name>
    <dbReference type="NCBI Taxonomy" id="299642"/>
    <lineage>
        <taxon>Eukaryota</taxon>
        <taxon>Metazoa</taxon>
        <taxon>Ecdysozoa</taxon>
        <taxon>Arthropoda</taxon>
        <taxon>Chelicerata</taxon>
        <taxon>Arachnida</taxon>
        <taxon>Araneae</taxon>
        <taxon>Araneomorphae</taxon>
        <taxon>Entelegynae</taxon>
        <taxon>Araneoidea</taxon>
        <taxon>Nephilidae</taxon>
        <taxon>Nephila</taxon>
    </lineage>
</organism>
<protein>
    <submittedName>
        <fullName evidence="1">Uncharacterized protein</fullName>
    </submittedName>
</protein>
<evidence type="ECO:0000313" key="2">
    <source>
        <dbReference type="Proteomes" id="UP000887013"/>
    </source>
</evidence>
<dbReference type="OrthoDB" id="10541066at2759"/>
<sequence>MPHIDLNNPVLLDMNMSRFYFFTVTDKKQVLEAKNLFERPAIVYGFLNGSDIPSLAGCGGPSRVNRNVKERKNYSRWDSKSTHLHPNARSCIAKESPSIHGI</sequence>
<reference evidence="1" key="1">
    <citation type="submission" date="2020-08" db="EMBL/GenBank/DDBJ databases">
        <title>Multicomponent nature underlies the extraordinary mechanical properties of spider dragline silk.</title>
        <authorList>
            <person name="Kono N."/>
            <person name="Nakamura H."/>
            <person name="Mori M."/>
            <person name="Yoshida Y."/>
            <person name="Ohtoshi R."/>
            <person name="Malay A.D."/>
            <person name="Moran D.A.P."/>
            <person name="Tomita M."/>
            <person name="Numata K."/>
            <person name="Arakawa K."/>
        </authorList>
    </citation>
    <scope>NUCLEOTIDE SEQUENCE</scope>
</reference>
<proteinExistence type="predicted"/>